<reference evidence="3" key="2">
    <citation type="journal article" date="2016" name="Int. J. Syst. Evol. Microbiol.">
        <title>Complete genome sequence and cell structure of Limnochorda pilosa, a Gram-negative spore-former within the phylum Firmicutes.</title>
        <authorList>
            <person name="Watanabe M."/>
            <person name="Kojima H."/>
            <person name="Fukui M."/>
        </authorList>
    </citation>
    <scope>NUCLEOTIDE SEQUENCE [LARGE SCALE GENOMIC DNA]</scope>
    <source>
        <strain evidence="3">HC45</strain>
    </source>
</reference>
<sequence length="184" mass="20457">MLTTYRGRKQVMAEVDDRTDVLRGDGWGEEELRAADLAALAQNRSGVYDFLAAIYNQLPDDELVEMLRGPAFEEAVRKIVDQGDAPEEMQEGCRLILHSLEALRSEPVEEGRTALAVDRTRLVRRIKSGCGPPPPYDTWAPGISRTCRRRWPSSERTPTPDWPSPRRPTINQTSSGSSSSSCGA</sequence>
<feature type="compositionally biased region" description="Low complexity" evidence="1">
    <location>
        <begin position="174"/>
        <end position="184"/>
    </location>
</feature>
<name>A0A0K2SGD1_LIMPI</name>
<dbReference type="AlphaFoldDB" id="A0A0K2SGD1"/>
<dbReference type="EMBL" id="AP014924">
    <property type="protein sequence ID" value="BAS26151.1"/>
    <property type="molecule type" value="Genomic_DNA"/>
</dbReference>
<feature type="region of interest" description="Disordered" evidence="1">
    <location>
        <begin position="126"/>
        <end position="184"/>
    </location>
</feature>
<keyword evidence="3" id="KW-1185">Reference proteome</keyword>
<dbReference type="KEGG" id="lpil:LIP_0294"/>
<reference evidence="3" key="1">
    <citation type="submission" date="2015-07" db="EMBL/GenBank/DDBJ databases">
        <title>Complete genome sequence and phylogenetic analysis of Limnochorda pilosa.</title>
        <authorList>
            <person name="Watanabe M."/>
            <person name="Kojima H."/>
            <person name="Fukui M."/>
        </authorList>
    </citation>
    <scope>NUCLEOTIDE SEQUENCE [LARGE SCALE GENOMIC DNA]</scope>
    <source>
        <strain evidence="3">HC45</strain>
    </source>
</reference>
<dbReference type="STRING" id="1555112.LIP_0294"/>
<gene>
    <name evidence="2" type="ORF">LIP_0294</name>
</gene>
<dbReference type="Proteomes" id="UP000065807">
    <property type="component" value="Chromosome"/>
</dbReference>
<accession>A0A0K2SGD1</accession>
<protein>
    <submittedName>
        <fullName evidence="2">Uncharacterized protein</fullName>
    </submittedName>
</protein>
<evidence type="ECO:0000313" key="2">
    <source>
        <dbReference type="EMBL" id="BAS26151.1"/>
    </source>
</evidence>
<organism evidence="2 3">
    <name type="scientific">Limnochorda pilosa</name>
    <dbReference type="NCBI Taxonomy" id="1555112"/>
    <lineage>
        <taxon>Bacteria</taxon>
        <taxon>Bacillati</taxon>
        <taxon>Bacillota</taxon>
        <taxon>Limnochordia</taxon>
        <taxon>Limnochordales</taxon>
        <taxon>Limnochordaceae</taxon>
        <taxon>Limnochorda</taxon>
    </lineage>
</organism>
<evidence type="ECO:0000313" key="3">
    <source>
        <dbReference type="Proteomes" id="UP000065807"/>
    </source>
</evidence>
<proteinExistence type="predicted"/>
<evidence type="ECO:0000256" key="1">
    <source>
        <dbReference type="SAM" id="MobiDB-lite"/>
    </source>
</evidence>